<reference evidence="1 2" key="1">
    <citation type="journal article" date="2018" name="New Phytol.">
        <title>Phylogenomics of Endogonaceae and evolution of mycorrhizas within Mucoromycota.</title>
        <authorList>
            <person name="Chang Y."/>
            <person name="Desiro A."/>
            <person name="Na H."/>
            <person name="Sandor L."/>
            <person name="Lipzen A."/>
            <person name="Clum A."/>
            <person name="Barry K."/>
            <person name="Grigoriev I.V."/>
            <person name="Martin F.M."/>
            <person name="Stajich J.E."/>
            <person name="Smith M.E."/>
            <person name="Bonito G."/>
            <person name="Spatafora J.W."/>
        </authorList>
    </citation>
    <scope>NUCLEOTIDE SEQUENCE [LARGE SCALE GENOMIC DNA]</scope>
    <source>
        <strain evidence="1 2">AD002</strain>
    </source>
</reference>
<accession>A0A433QU39</accession>
<evidence type="ECO:0000313" key="2">
    <source>
        <dbReference type="Proteomes" id="UP000274822"/>
    </source>
</evidence>
<evidence type="ECO:0000313" key="1">
    <source>
        <dbReference type="EMBL" id="RUS33311.1"/>
    </source>
</evidence>
<protein>
    <submittedName>
        <fullName evidence="1">Uncharacterized protein</fullName>
    </submittedName>
</protein>
<comment type="caution">
    <text evidence="1">The sequence shown here is derived from an EMBL/GenBank/DDBJ whole genome shotgun (WGS) entry which is preliminary data.</text>
</comment>
<dbReference type="AlphaFoldDB" id="A0A433QU39"/>
<dbReference type="EMBL" id="RBNJ01001292">
    <property type="protein sequence ID" value="RUS33311.1"/>
    <property type="molecule type" value="Genomic_DNA"/>
</dbReference>
<dbReference type="Proteomes" id="UP000274822">
    <property type="component" value="Unassembled WGS sequence"/>
</dbReference>
<keyword evidence="2" id="KW-1185">Reference proteome</keyword>
<name>A0A433QU39_9FUNG</name>
<gene>
    <name evidence="1" type="ORF">BC938DRAFT_472144</name>
</gene>
<organism evidence="1 2">
    <name type="scientific">Jimgerdemannia flammicorona</name>
    <dbReference type="NCBI Taxonomy" id="994334"/>
    <lineage>
        <taxon>Eukaryota</taxon>
        <taxon>Fungi</taxon>
        <taxon>Fungi incertae sedis</taxon>
        <taxon>Mucoromycota</taxon>
        <taxon>Mucoromycotina</taxon>
        <taxon>Endogonomycetes</taxon>
        <taxon>Endogonales</taxon>
        <taxon>Endogonaceae</taxon>
        <taxon>Jimgerdemannia</taxon>
    </lineage>
</organism>
<proteinExistence type="predicted"/>
<sequence>MLGLRGIYPKFTLNFCEALEAAGLQDVMQDHRSIPVGWGSPEIAMSSAKVCAPISILILQPTVALPRANQNSQGRDRPANWPNHPPCEQNVTTLISSIKPQMTHVLGISPDEYDELFKDCGKEFAIHKTYWNAQFAFGRKPS</sequence>